<evidence type="ECO:0000256" key="3">
    <source>
        <dbReference type="ARBA" id="ARBA00001964"/>
    </source>
</evidence>
<dbReference type="FunFam" id="3.40.50.970:FF:000004">
    <property type="entry name" value="Transketolase"/>
    <property type="match status" value="1"/>
</dbReference>
<evidence type="ECO:0000256" key="10">
    <source>
        <dbReference type="SAM" id="MobiDB-lite"/>
    </source>
</evidence>
<dbReference type="InterPro" id="IPR033247">
    <property type="entry name" value="Transketolase_fam"/>
</dbReference>
<comment type="cofactor">
    <cofactor evidence="2">
        <name>Mg(2+)</name>
        <dbReference type="ChEBI" id="CHEBI:18420"/>
    </cofactor>
</comment>
<dbReference type="Pfam" id="PF02779">
    <property type="entry name" value="Transket_pyr"/>
    <property type="match status" value="1"/>
</dbReference>
<reference evidence="12" key="1">
    <citation type="submission" date="2021-01" db="EMBL/GenBank/DDBJ databases">
        <authorList>
            <person name="Corre E."/>
            <person name="Pelletier E."/>
            <person name="Niang G."/>
            <person name="Scheremetjew M."/>
            <person name="Finn R."/>
            <person name="Kale V."/>
            <person name="Holt S."/>
            <person name="Cochrane G."/>
            <person name="Meng A."/>
            <person name="Brown T."/>
            <person name="Cohen L."/>
        </authorList>
    </citation>
    <scope>NUCLEOTIDE SEQUENCE</scope>
</reference>
<feature type="compositionally biased region" description="Low complexity" evidence="10">
    <location>
        <begin position="1"/>
        <end position="12"/>
    </location>
</feature>
<dbReference type="InterPro" id="IPR029061">
    <property type="entry name" value="THDP-binding"/>
</dbReference>
<comment type="similarity">
    <text evidence="4">Belongs to the transketolase family.</text>
</comment>
<dbReference type="PANTHER" id="PTHR43522">
    <property type="entry name" value="TRANSKETOLASE"/>
    <property type="match status" value="1"/>
</dbReference>
<dbReference type="CDD" id="cd02012">
    <property type="entry name" value="TPP_TK"/>
    <property type="match status" value="1"/>
</dbReference>
<keyword evidence="6" id="KW-0479">Metal-binding</keyword>
<dbReference type="Pfam" id="PF22613">
    <property type="entry name" value="Transketolase_C_1"/>
    <property type="match status" value="1"/>
</dbReference>
<comment type="cofactor">
    <cofactor evidence="3">
        <name>thiamine diphosphate</name>
        <dbReference type="ChEBI" id="CHEBI:58937"/>
    </cofactor>
</comment>
<dbReference type="InterPro" id="IPR009014">
    <property type="entry name" value="Transketo_C/PFOR_II"/>
</dbReference>
<dbReference type="PROSITE" id="PS00801">
    <property type="entry name" value="TRANSKETOLASE_1"/>
    <property type="match status" value="1"/>
</dbReference>
<keyword evidence="5" id="KW-0808">Transferase</keyword>
<dbReference type="GO" id="GO:0046872">
    <property type="term" value="F:metal ion binding"/>
    <property type="evidence" value="ECO:0007669"/>
    <property type="project" value="UniProtKB-KW"/>
</dbReference>
<evidence type="ECO:0000256" key="8">
    <source>
        <dbReference type="ARBA" id="ARBA00023052"/>
    </source>
</evidence>
<dbReference type="InterPro" id="IPR049557">
    <property type="entry name" value="Transketolase_CS"/>
</dbReference>
<dbReference type="GO" id="GO:0005829">
    <property type="term" value="C:cytosol"/>
    <property type="evidence" value="ECO:0007669"/>
    <property type="project" value="TreeGrafter"/>
</dbReference>
<dbReference type="GO" id="GO:0004802">
    <property type="term" value="F:transketolase activity"/>
    <property type="evidence" value="ECO:0007669"/>
    <property type="project" value="UniProtKB-EC"/>
</dbReference>
<dbReference type="InterPro" id="IPR005475">
    <property type="entry name" value="Transketolase-like_Pyr-bd"/>
</dbReference>
<evidence type="ECO:0000256" key="5">
    <source>
        <dbReference type="ARBA" id="ARBA00022679"/>
    </source>
</evidence>
<keyword evidence="8" id="KW-0786">Thiamine pyrophosphate</keyword>
<dbReference type="GO" id="GO:0006098">
    <property type="term" value="P:pentose-phosphate shunt"/>
    <property type="evidence" value="ECO:0007669"/>
    <property type="project" value="TreeGrafter"/>
</dbReference>
<dbReference type="EMBL" id="HBFQ01046347">
    <property type="protein sequence ID" value="CAD8858625.1"/>
    <property type="molecule type" value="Transcribed_RNA"/>
</dbReference>
<comment type="cofactor">
    <cofactor evidence="1">
        <name>Co(2+)</name>
        <dbReference type="ChEBI" id="CHEBI:48828"/>
    </cofactor>
</comment>
<dbReference type="InterPro" id="IPR005474">
    <property type="entry name" value="Transketolase_N"/>
</dbReference>
<sequence>MPPKARSGSASRGHGRSRSRSPTPVGARLHAQCVATVRCLSADQPTIGKSGHPGAPLGCAPMAHILWGMVMNYSPKDPKFANRDRFILSNGHVSALQYSMIHLTGYDLPMGELEKFRKLHSMCPGHPENFMTPGVEVTTGPLGQGISNAVGMALGRAHLAACFNRPGFSLFDHSVYCICGDGCLMEGMSSEACALAGLLALPNLVVLWDDNNISIDGSTEIAFTEDVTKRFEAHGWEVSHVEDGDTGNEAIFAAVLRARASGRPALIRVSTTIGFGSVKAATHHVHGAPLAVDDLQQLRKASGFPEDKGFHVPKKVGDFYQEKGRAGDTAAAGWSARLEKYGSKYPEEHGQLTRRLGAVMMEPAWGAILGDAMQLPIADDDLLLSALISEVPQMMGGSVSGAPPLRVNSAFTFQDRCGRHVDFGPREHAGAAACNGLAAYGGFIPFFRCPASEILNAWGSIRLSALSLFGVLYVATFDGRGADEIPTLCRATPNLALFRPADAKEVAAAYKVALTNRSRPTLVVLPPPGSPPLSDSSMSLAEKGGYVLLSSVETPTIVLVTSGTEVAACCEAHALLTSEGVQVRVVSVPCWEVFDEQSEDYIMTVMGRPHLKHASKSAPLSAPPAIFVEVGATMGFERFGSVHLGSHSEELQPEAIANRVRQMRTASHCGA</sequence>
<evidence type="ECO:0000313" key="12">
    <source>
        <dbReference type="EMBL" id="CAD8858625.1"/>
    </source>
</evidence>
<evidence type="ECO:0000256" key="2">
    <source>
        <dbReference type="ARBA" id="ARBA00001946"/>
    </source>
</evidence>
<dbReference type="SMART" id="SM00861">
    <property type="entry name" value="Transket_pyr"/>
    <property type="match status" value="1"/>
</dbReference>
<accession>A0A7S1FC61</accession>
<evidence type="ECO:0000256" key="9">
    <source>
        <dbReference type="ARBA" id="ARBA00049473"/>
    </source>
</evidence>
<feature type="region of interest" description="Disordered" evidence="10">
    <location>
        <begin position="1"/>
        <end position="26"/>
    </location>
</feature>
<dbReference type="Gene3D" id="3.40.50.920">
    <property type="match status" value="1"/>
</dbReference>
<dbReference type="AlphaFoldDB" id="A0A7S1FC61"/>
<keyword evidence="7" id="KW-0460">Magnesium</keyword>
<dbReference type="InterPro" id="IPR055152">
    <property type="entry name" value="Transketolase-like_C_2"/>
</dbReference>
<dbReference type="SUPFAM" id="SSF52922">
    <property type="entry name" value="TK C-terminal domain-like"/>
    <property type="match status" value="1"/>
</dbReference>
<evidence type="ECO:0000256" key="7">
    <source>
        <dbReference type="ARBA" id="ARBA00022842"/>
    </source>
</evidence>
<protein>
    <recommendedName>
        <fullName evidence="11">Transketolase-like pyrimidine-binding domain-containing protein</fullName>
    </recommendedName>
</protein>
<evidence type="ECO:0000259" key="11">
    <source>
        <dbReference type="SMART" id="SM00861"/>
    </source>
</evidence>
<dbReference type="Pfam" id="PF00456">
    <property type="entry name" value="Transketolase_N"/>
    <property type="match status" value="1"/>
</dbReference>
<dbReference type="SUPFAM" id="SSF52518">
    <property type="entry name" value="Thiamin diphosphate-binding fold (THDP-binding)"/>
    <property type="match status" value="2"/>
</dbReference>
<evidence type="ECO:0000256" key="4">
    <source>
        <dbReference type="ARBA" id="ARBA00007131"/>
    </source>
</evidence>
<gene>
    <name evidence="12" type="ORF">NSCI0253_LOCUS32979</name>
</gene>
<proteinExistence type="inferred from homology"/>
<evidence type="ECO:0000256" key="1">
    <source>
        <dbReference type="ARBA" id="ARBA00001941"/>
    </source>
</evidence>
<feature type="domain" description="Transketolase-like pyrimidine-binding" evidence="11">
    <location>
        <begin position="363"/>
        <end position="533"/>
    </location>
</feature>
<comment type="catalytic activity">
    <reaction evidence="9">
        <text>D-sedoheptulose 7-phosphate + D-glyceraldehyde 3-phosphate = aldehydo-D-ribose 5-phosphate + D-xylulose 5-phosphate</text>
        <dbReference type="Rhea" id="RHEA:10508"/>
        <dbReference type="ChEBI" id="CHEBI:57483"/>
        <dbReference type="ChEBI" id="CHEBI:57737"/>
        <dbReference type="ChEBI" id="CHEBI:58273"/>
        <dbReference type="ChEBI" id="CHEBI:59776"/>
        <dbReference type="EC" id="2.2.1.1"/>
    </reaction>
</comment>
<name>A0A7S1FC61_NOCSC</name>
<organism evidence="12">
    <name type="scientific">Noctiluca scintillans</name>
    <name type="common">Sea sparkle</name>
    <name type="synonym">Red tide dinoflagellate</name>
    <dbReference type="NCBI Taxonomy" id="2966"/>
    <lineage>
        <taxon>Eukaryota</taxon>
        <taxon>Sar</taxon>
        <taxon>Alveolata</taxon>
        <taxon>Dinophyceae</taxon>
        <taxon>Noctilucales</taxon>
        <taxon>Noctilucaceae</taxon>
        <taxon>Noctiluca</taxon>
    </lineage>
</organism>
<dbReference type="PANTHER" id="PTHR43522:SF2">
    <property type="entry name" value="TRANSKETOLASE 1-RELATED"/>
    <property type="match status" value="1"/>
</dbReference>
<evidence type="ECO:0000256" key="6">
    <source>
        <dbReference type="ARBA" id="ARBA00022723"/>
    </source>
</evidence>
<dbReference type="Gene3D" id="3.40.50.970">
    <property type="match status" value="2"/>
</dbReference>